<sequence>MRDPKQRRPSHAGAALHLADKLRKHSTSLLLLSVSGAPHSTHERRRWPPPPQPWPPPPPRPHRIRNRARTPRHGLGYVRCAVGSDAAEAPAAPGARVSAECVVVGGGISRLCTAQALATKHGIGDALGRLRPAPATPDYNALLHAYLRSG</sequence>
<accession>A0A6G1FFE9</accession>
<dbReference type="OrthoDB" id="1744444at2759"/>
<comment type="caution">
    <text evidence="2">The sequence shown here is derived from an EMBL/GenBank/DDBJ whole genome shotgun (WGS) entry which is preliminary data.</text>
</comment>
<dbReference type="EMBL" id="SPHZ02000001">
    <property type="protein sequence ID" value="KAF0935688.1"/>
    <property type="molecule type" value="Genomic_DNA"/>
</dbReference>
<feature type="compositionally biased region" description="Pro residues" evidence="1">
    <location>
        <begin position="48"/>
        <end position="59"/>
    </location>
</feature>
<gene>
    <name evidence="2" type="ORF">E2562_035654</name>
</gene>
<evidence type="ECO:0000256" key="1">
    <source>
        <dbReference type="SAM" id="MobiDB-lite"/>
    </source>
</evidence>
<keyword evidence="3" id="KW-1185">Reference proteome</keyword>
<protein>
    <submittedName>
        <fullName evidence="2">Uncharacterized protein</fullName>
    </submittedName>
</protein>
<dbReference type="Proteomes" id="UP000479710">
    <property type="component" value="Unassembled WGS sequence"/>
</dbReference>
<reference evidence="2 3" key="1">
    <citation type="submission" date="2019-11" db="EMBL/GenBank/DDBJ databases">
        <title>Whole genome sequence of Oryza granulata.</title>
        <authorList>
            <person name="Li W."/>
        </authorList>
    </citation>
    <scope>NUCLEOTIDE SEQUENCE [LARGE SCALE GENOMIC DNA]</scope>
    <source>
        <strain evidence="3">cv. Menghai</strain>
        <tissue evidence="2">Leaf</tissue>
    </source>
</reference>
<dbReference type="AlphaFoldDB" id="A0A6G1FFE9"/>
<organism evidence="2 3">
    <name type="scientific">Oryza meyeriana var. granulata</name>
    <dbReference type="NCBI Taxonomy" id="110450"/>
    <lineage>
        <taxon>Eukaryota</taxon>
        <taxon>Viridiplantae</taxon>
        <taxon>Streptophyta</taxon>
        <taxon>Embryophyta</taxon>
        <taxon>Tracheophyta</taxon>
        <taxon>Spermatophyta</taxon>
        <taxon>Magnoliopsida</taxon>
        <taxon>Liliopsida</taxon>
        <taxon>Poales</taxon>
        <taxon>Poaceae</taxon>
        <taxon>BOP clade</taxon>
        <taxon>Oryzoideae</taxon>
        <taxon>Oryzeae</taxon>
        <taxon>Oryzinae</taxon>
        <taxon>Oryza</taxon>
        <taxon>Oryza meyeriana</taxon>
    </lineage>
</organism>
<feature type="region of interest" description="Disordered" evidence="1">
    <location>
        <begin position="32"/>
        <end position="71"/>
    </location>
</feature>
<name>A0A6G1FFE9_9ORYZ</name>
<feature type="compositionally biased region" description="Basic residues" evidence="1">
    <location>
        <begin position="60"/>
        <end position="71"/>
    </location>
</feature>
<evidence type="ECO:0000313" key="2">
    <source>
        <dbReference type="EMBL" id="KAF0935688.1"/>
    </source>
</evidence>
<evidence type="ECO:0000313" key="3">
    <source>
        <dbReference type="Proteomes" id="UP000479710"/>
    </source>
</evidence>
<proteinExistence type="predicted"/>